<dbReference type="EMBL" id="ML994721">
    <property type="protein sequence ID" value="KAF2175881.1"/>
    <property type="molecule type" value="Genomic_DNA"/>
</dbReference>
<dbReference type="AlphaFoldDB" id="A0A6A6D8S6"/>
<proteinExistence type="predicted"/>
<name>A0A6A6D8S6_9PEZI</name>
<accession>A0A6A6D8S6</accession>
<keyword evidence="2" id="KW-1185">Reference proteome</keyword>
<evidence type="ECO:0000313" key="1">
    <source>
        <dbReference type="EMBL" id="KAF2175881.1"/>
    </source>
</evidence>
<organism evidence="1 2">
    <name type="scientific">Zopfia rhizophila CBS 207.26</name>
    <dbReference type="NCBI Taxonomy" id="1314779"/>
    <lineage>
        <taxon>Eukaryota</taxon>
        <taxon>Fungi</taxon>
        <taxon>Dikarya</taxon>
        <taxon>Ascomycota</taxon>
        <taxon>Pezizomycotina</taxon>
        <taxon>Dothideomycetes</taxon>
        <taxon>Dothideomycetes incertae sedis</taxon>
        <taxon>Zopfiaceae</taxon>
        <taxon>Zopfia</taxon>
    </lineage>
</organism>
<evidence type="ECO:0000313" key="2">
    <source>
        <dbReference type="Proteomes" id="UP000800200"/>
    </source>
</evidence>
<dbReference type="OrthoDB" id="4494341at2759"/>
<gene>
    <name evidence="1" type="ORF">K469DRAFT_755968</name>
</gene>
<protein>
    <submittedName>
        <fullName evidence="1">Uncharacterized protein</fullName>
    </submittedName>
</protein>
<sequence>MSKTDKRHTYIDFKSLRNLYGSFMEQKNGRSAVDESRKDAAIPPTGRDLMYGYNACKTRNRRIYLVWQLKIDHEIFAVERLLNASLADNTLDKGYIPSIPIHIASGAKREVPLGRRVDIYYGSVPDSSR</sequence>
<dbReference type="Proteomes" id="UP000800200">
    <property type="component" value="Unassembled WGS sequence"/>
</dbReference>
<reference evidence="1" key="1">
    <citation type="journal article" date="2020" name="Stud. Mycol.">
        <title>101 Dothideomycetes genomes: a test case for predicting lifestyles and emergence of pathogens.</title>
        <authorList>
            <person name="Haridas S."/>
            <person name="Albert R."/>
            <person name="Binder M."/>
            <person name="Bloem J."/>
            <person name="Labutti K."/>
            <person name="Salamov A."/>
            <person name="Andreopoulos B."/>
            <person name="Baker S."/>
            <person name="Barry K."/>
            <person name="Bills G."/>
            <person name="Bluhm B."/>
            <person name="Cannon C."/>
            <person name="Castanera R."/>
            <person name="Culley D."/>
            <person name="Daum C."/>
            <person name="Ezra D."/>
            <person name="Gonzalez J."/>
            <person name="Henrissat B."/>
            <person name="Kuo A."/>
            <person name="Liang C."/>
            <person name="Lipzen A."/>
            <person name="Lutzoni F."/>
            <person name="Magnuson J."/>
            <person name="Mondo S."/>
            <person name="Nolan M."/>
            <person name="Ohm R."/>
            <person name="Pangilinan J."/>
            <person name="Park H.-J."/>
            <person name="Ramirez L."/>
            <person name="Alfaro M."/>
            <person name="Sun H."/>
            <person name="Tritt A."/>
            <person name="Yoshinaga Y."/>
            <person name="Zwiers L.-H."/>
            <person name="Turgeon B."/>
            <person name="Goodwin S."/>
            <person name="Spatafora J."/>
            <person name="Crous P."/>
            <person name="Grigoriev I."/>
        </authorList>
    </citation>
    <scope>NUCLEOTIDE SEQUENCE</scope>
    <source>
        <strain evidence="1">CBS 207.26</strain>
    </source>
</reference>